<accession>A0A6C0HD77</accession>
<protein>
    <recommendedName>
        <fullName evidence="3">Glycoside hydrolase family 19 catalytic domain-containing protein</fullName>
    </recommendedName>
</protein>
<evidence type="ECO:0000313" key="4">
    <source>
        <dbReference type="EMBL" id="QHT78592.1"/>
    </source>
</evidence>
<dbReference type="Pfam" id="PF00182">
    <property type="entry name" value="Glyco_hydro_19"/>
    <property type="match status" value="1"/>
</dbReference>
<dbReference type="AlphaFoldDB" id="A0A6C0HD77"/>
<dbReference type="Gene3D" id="1.10.530.10">
    <property type="match status" value="1"/>
</dbReference>
<sequence>MFGILFLVALAQASSLNLTASTCQTKITTLQGQCIPYSSCQGGVYNGLCSGSGKCCVPDQTGIPPITNMYLTRDQFRNIFKSVSSDRTNVLYPWFNKALGILISQIDNNRQCAITAAFAAQVGHESVDLLYFEELASGEAYEGRCIDLGNCQKGDGVKYKGRGAIQVTGRSNYKRVSDYFKNDFISKPELLVLPSHGFNSAVWFWTVNNLNRFCDGTTDSFKKLTRTINGGYNGLDDRLNRWTNARNVLGC</sequence>
<dbReference type="SUPFAM" id="SSF53955">
    <property type="entry name" value="Lysozyme-like"/>
    <property type="match status" value="1"/>
</dbReference>
<dbReference type="PANTHER" id="PTHR22595:SF79">
    <property type="entry name" value="CHITINASE 12"/>
    <property type="match status" value="1"/>
</dbReference>
<proteinExistence type="predicted"/>
<name>A0A6C0HD77_9ZZZZ</name>
<organism evidence="4">
    <name type="scientific">viral metagenome</name>
    <dbReference type="NCBI Taxonomy" id="1070528"/>
    <lineage>
        <taxon>unclassified sequences</taxon>
        <taxon>metagenomes</taxon>
        <taxon>organismal metagenomes</taxon>
    </lineage>
</organism>
<reference evidence="4" key="1">
    <citation type="journal article" date="2020" name="Nature">
        <title>Giant virus diversity and host interactions through global metagenomics.</title>
        <authorList>
            <person name="Schulz F."/>
            <person name="Roux S."/>
            <person name="Paez-Espino D."/>
            <person name="Jungbluth S."/>
            <person name="Walsh D.A."/>
            <person name="Denef V.J."/>
            <person name="McMahon K.D."/>
            <person name="Konstantinidis K.T."/>
            <person name="Eloe-Fadrosh E.A."/>
            <person name="Kyrpides N.C."/>
            <person name="Woyke T."/>
        </authorList>
    </citation>
    <scope>NUCLEOTIDE SEQUENCE</scope>
    <source>
        <strain evidence="4">GVMAG-M-3300023179-92</strain>
    </source>
</reference>
<dbReference type="InterPro" id="IPR023346">
    <property type="entry name" value="Lysozyme-like_dom_sf"/>
</dbReference>
<dbReference type="GO" id="GO:0006952">
    <property type="term" value="P:defense response"/>
    <property type="evidence" value="ECO:0007669"/>
    <property type="project" value="UniProtKB-KW"/>
</dbReference>
<dbReference type="InterPro" id="IPR000726">
    <property type="entry name" value="Glyco_hydro_19_cat"/>
</dbReference>
<dbReference type="EMBL" id="MN739934">
    <property type="protein sequence ID" value="QHT78592.1"/>
    <property type="molecule type" value="Genomic_DNA"/>
</dbReference>
<dbReference type="GO" id="GO:0004568">
    <property type="term" value="F:chitinase activity"/>
    <property type="evidence" value="ECO:0007669"/>
    <property type="project" value="InterPro"/>
</dbReference>
<dbReference type="GO" id="GO:0006032">
    <property type="term" value="P:chitin catabolic process"/>
    <property type="evidence" value="ECO:0007669"/>
    <property type="project" value="InterPro"/>
</dbReference>
<feature type="domain" description="Glycoside hydrolase family 19 catalytic" evidence="3">
    <location>
        <begin position="131"/>
        <end position="209"/>
    </location>
</feature>
<keyword evidence="1" id="KW-0611">Plant defense</keyword>
<keyword evidence="2" id="KW-1015">Disulfide bond</keyword>
<evidence type="ECO:0000259" key="3">
    <source>
        <dbReference type="Pfam" id="PF00182"/>
    </source>
</evidence>
<dbReference type="GO" id="GO:0016998">
    <property type="term" value="P:cell wall macromolecule catabolic process"/>
    <property type="evidence" value="ECO:0007669"/>
    <property type="project" value="InterPro"/>
</dbReference>
<evidence type="ECO:0000256" key="2">
    <source>
        <dbReference type="ARBA" id="ARBA00023157"/>
    </source>
</evidence>
<evidence type="ECO:0000256" key="1">
    <source>
        <dbReference type="ARBA" id="ARBA00022821"/>
    </source>
</evidence>
<dbReference type="PANTHER" id="PTHR22595">
    <property type="entry name" value="CHITINASE-RELATED"/>
    <property type="match status" value="1"/>
</dbReference>